<dbReference type="PANTHER" id="PTHR46797">
    <property type="entry name" value="HTH-TYPE TRANSCRIPTIONAL REGULATOR"/>
    <property type="match status" value="1"/>
</dbReference>
<evidence type="ECO:0000256" key="1">
    <source>
        <dbReference type="ARBA" id="ARBA00023125"/>
    </source>
</evidence>
<dbReference type="CDD" id="cd00093">
    <property type="entry name" value="HTH_XRE"/>
    <property type="match status" value="1"/>
</dbReference>
<reference evidence="3 4" key="1">
    <citation type="submission" date="2021-06" db="EMBL/GenBank/DDBJ databases">
        <authorList>
            <person name="Sun Q."/>
            <person name="Li D."/>
        </authorList>
    </citation>
    <scope>NUCLEOTIDE SEQUENCE [LARGE SCALE GENOMIC DNA]</scope>
    <source>
        <strain evidence="3 4">MSJ-40</strain>
    </source>
</reference>
<dbReference type="EMBL" id="JAHLPM010000001">
    <property type="protein sequence ID" value="MBU5436637.1"/>
    <property type="molecule type" value="Genomic_DNA"/>
</dbReference>
<dbReference type="SMART" id="SM00530">
    <property type="entry name" value="HTH_XRE"/>
    <property type="match status" value="1"/>
</dbReference>
<dbReference type="PROSITE" id="PS50943">
    <property type="entry name" value="HTH_CROC1"/>
    <property type="match status" value="1"/>
</dbReference>
<dbReference type="Pfam" id="PF01381">
    <property type="entry name" value="HTH_3"/>
    <property type="match status" value="1"/>
</dbReference>
<evidence type="ECO:0000259" key="2">
    <source>
        <dbReference type="PROSITE" id="PS50943"/>
    </source>
</evidence>
<protein>
    <submittedName>
        <fullName evidence="3">Cupin domain-containing protein</fullName>
    </submittedName>
</protein>
<keyword evidence="4" id="KW-1185">Reference proteome</keyword>
<accession>A0ABS6E166</accession>
<dbReference type="RefSeq" id="WP_216515993.1">
    <property type="nucleotide sequence ID" value="NZ_JAHLPM010000001.1"/>
</dbReference>
<dbReference type="Pfam" id="PF07883">
    <property type="entry name" value="Cupin_2"/>
    <property type="match status" value="1"/>
</dbReference>
<dbReference type="InterPro" id="IPR001387">
    <property type="entry name" value="Cro/C1-type_HTH"/>
</dbReference>
<feature type="domain" description="HTH cro/C1-type" evidence="2">
    <location>
        <begin position="9"/>
        <end position="63"/>
    </location>
</feature>
<evidence type="ECO:0000313" key="4">
    <source>
        <dbReference type="Proteomes" id="UP000749471"/>
    </source>
</evidence>
<dbReference type="CDD" id="cd02209">
    <property type="entry name" value="cupin_XRE_C"/>
    <property type="match status" value="1"/>
</dbReference>
<sequence length="183" mass="20809">MEINVGAKIKSLRQKKGMKIAELAENAELSSSLISQIERNMVTPSIVSLWKIAQSLNVSVGYFFDEENKNSFNPIVTRDNRKKILASNSNATYELLSPDLNRKIEFLYITIKKGEYSTKELITHEGEECGIVIKGKLMIKMEDEEYILEEGDSIYFNSTTPHRYINVGDETCISIWAMTPPSF</sequence>
<keyword evidence="1" id="KW-0238">DNA-binding</keyword>
<organism evidence="3 4">
    <name type="scientific">Tissierella simiarum</name>
    <dbReference type="NCBI Taxonomy" id="2841534"/>
    <lineage>
        <taxon>Bacteria</taxon>
        <taxon>Bacillati</taxon>
        <taxon>Bacillota</taxon>
        <taxon>Tissierellia</taxon>
        <taxon>Tissierellales</taxon>
        <taxon>Tissierellaceae</taxon>
        <taxon>Tissierella</taxon>
    </lineage>
</organism>
<dbReference type="PANTHER" id="PTHR46797:SF2">
    <property type="entry name" value="TRANSCRIPTIONAL REGULATOR"/>
    <property type="match status" value="1"/>
</dbReference>
<dbReference type="Proteomes" id="UP000749471">
    <property type="component" value="Unassembled WGS sequence"/>
</dbReference>
<name>A0ABS6E166_9FIRM</name>
<comment type="caution">
    <text evidence="3">The sequence shown here is derived from an EMBL/GenBank/DDBJ whole genome shotgun (WGS) entry which is preliminary data.</text>
</comment>
<gene>
    <name evidence="3" type="ORF">KQI42_01380</name>
</gene>
<dbReference type="InterPro" id="IPR013096">
    <property type="entry name" value="Cupin_2"/>
</dbReference>
<dbReference type="InterPro" id="IPR050807">
    <property type="entry name" value="TransReg_Diox_bact_type"/>
</dbReference>
<proteinExistence type="predicted"/>
<evidence type="ECO:0000313" key="3">
    <source>
        <dbReference type="EMBL" id="MBU5436637.1"/>
    </source>
</evidence>